<gene>
    <name evidence="2" type="ORF">KS407_03425</name>
</gene>
<organism evidence="2 3">
    <name type="scientific">Evansella alkalicola</name>
    <dbReference type="NCBI Taxonomy" id="745819"/>
    <lineage>
        <taxon>Bacteria</taxon>
        <taxon>Bacillati</taxon>
        <taxon>Bacillota</taxon>
        <taxon>Bacilli</taxon>
        <taxon>Bacillales</taxon>
        <taxon>Bacillaceae</taxon>
        <taxon>Evansella</taxon>
    </lineage>
</organism>
<protein>
    <submittedName>
        <fullName evidence="2">YlaH-like family protein</fullName>
    </submittedName>
</protein>
<feature type="transmembrane region" description="Helical" evidence="1">
    <location>
        <begin position="31"/>
        <end position="52"/>
    </location>
</feature>
<accession>A0ABS6JPK4</accession>
<dbReference type="EMBL" id="JAHQCR010000017">
    <property type="protein sequence ID" value="MBU9720493.1"/>
    <property type="molecule type" value="Genomic_DNA"/>
</dbReference>
<sequence>MLFFLAAVADAPTYNMTPIAEMLGLTNPENFFFGFPIMYLIVTVLTVIVFNLGFARKLPVLKQAIVYILMLLGNILLTLLALILPIIESLFVATLVLGVYKLQMKRHKTDTGEAVEE</sequence>
<dbReference type="InterPro" id="IPR025620">
    <property type="entry name" value="YlaH"/>
</dbReference>
<keyword evidence="1" id="KW-0812">Transmembrane</keyword>
<dbReference type="Pfam" id="PF14036">
    <property type="entry name" value="YlaH"/>
    <property type="match status" value="1"/>
</dbReference>
<keyword evidence="1" id="KW-0472">Membrane</keyword>
<evidence type="ECO:0000313" key="3">
    <source>
        <dbReference type="Proteomes" id="UP000790580"/>
    </source>
</evidence>
<keyword evidence="3" id="KW-1185">Reference proteome</keyword>
<evidence type="ECO:0000313" key="2">
    <source>
        <dbReference type="EMBL" id="MBU9720493.1"/>
    </source>
</evidence>
<comment type="caution">
    <text evidence="2">The sequence shown here is derived from an EMBL/GenBank/DDBJ whole genome shotgun (WGS) entry which is preliminary data.</text>
</comment>
<feature type="transmembrane region" description="Helical" evidence="1">
    <location>
        <begin position="64"/>
        <end position="87"/>
    </location>
</feature>
<keyword evidence="1" id="KW-1133">Transmembrane helix</keyword>
<evidence type="ECO:0000256" key="1">
    <source>
        <dbReference type="SAM" id="Phobius"/>
    </source>
</evidence>
<proteinExistence type="predicted"/>
<name>A0ABS6JPK4_9BACI</name>
<dbReference type="Proteomes" id="UP000790580">
    <property type="component" value="Unassembled WGS sequence"/>
</dbReference>
<reference evidence="2 3" key="1">
    <citation type="submission" date="2021-06" db="EMBL/GenBank/DDBJ databases">
        <title>Bacillus sp. RD4P76, an endophyte from a halophyte.</title>
        <authorList>
            <person name="Sun J.-Q."/>
        </authorList>
    </citation>
    <scope>NUCLEOTIDE SEQUENCE [LARGE SCALE GENOMIC DNA]</scope>
    <source>
        <strain evidence="2 3">JCM 17098</strain>
    </source>
</reference>
<dbReference type="RefSeq" id="WP_088075845.1">
    <property type="nucleotide sequence ID" value="NZ_JAHQCR010000017.1"/>
</dbReference>